<evidence type="ECO:0000256" key="3">
    <source>
        <dbReference type="ARBA" id="ARBA00023163"/>
    </source>
</evidence>
<organism evidence="5 6">
    <name type="scientific">Pseudoprevotella muciniphila</name>
    <dbReference type="NCBI Taxonomy" id="2133944"/>
    <lineage>
        <taxon>Bacteria</taxon>
        <taxon>Pseudomonadati</taxon>
        <taxon>Bacteroidota</taxon>
        <taxon>Bacteroidia</taxon>
        <taxon>Bacteroidales</taxon>
        <taxon>Prevotellaceae</taxon>
        <taxon>Pseudoprevotella</taxon>
    </lineage>
</organism>
<dbReference type="Pfam" id="PF12833">
    <property type="entry name" value="HTH_18"/>
    <property type="match status" value="1"/>
</dbReference>
<proteinExistence type="predicted"/>
<dbReference type="InterPro" id="IPR009057">
    <property type="entry name" value="Homeodomain-like_sf"/>
</dbReference>
<dbReference type="PROSITE" id="PS01124">
    <property type="entry name" value="HTH_ARAC_FAMILY_2"/>
    <property type="match status" value="1"/>
</dbReference>
<keyword evidence="1" id="KW-0805">Transcription regulation</keyword>
<dbReference type="Proteomes" id="UP000249375">
    <property type="component" value="Chromosome"/>
</dbReference>
<gene>
    <name evidence="5" type="ORF">C7Y71_002080</name>
</gene>
<reference evidence="5 6" key="1">
    <citation type="submission" date="2018-11" db="EMBL/GenBank/DDBJ databases">
        <authorList>
            <person name="Na S.W."/>
            <person name="Baik M."/>
        </authorList>
    </citation>
    <scope>NUCLEOTIDE SEQUENCE [LARGE SCALE GENOMIC DNA]</scope>
    <source>
        <strain evidence="5 6">E39</strain>
    </source>
</reference>
<dbReference type="OrthoDB" id="1372329at2"/>
<keyword evidence="6" id="KW-1185">Reference proteome</keyword>
<dbReference type="GO" id="GO:0003700">
    <property type="term" value="F:DNA-binding transcription factor activity"/>
    <property type="evidence" value="ECO:0007669"/>
    <property type="project" value="InterPro"/>
</dbReference>
<evidence type="ECO:0000313" key="6">
    <source>
        <dbReference type="Proteomes" id="UP000249375"/>
    </source>
</evidence>
<keyword evidence="2" id="KW-0238">DNA-binding</keyword>
<evidence type="ECO:0000256" key="2">
    <source>
        <dbReference type="ARBA" id="ARBA00023125"/>
    </source>
</evidence>
<dbReference type="Gene3D" id="1.10.10.60">
    <property type="entry name" value="Homeodomain-like"/>
    <property type="match status" value="1"/>
</dbReference>
<dbReference type="InterPro" id="IPR018060">
    <property type="entry name" value="HTH_AraC"/>
</dbReference>
<sequence length="90" mass="10570">MKIGLRLFYAEKLFLAERYLGTIIRQTSGVTAKEWIDRSILSRIKVDLRHTTKTVAQISEEMNFPNPSFFNKYFKRLTGTTPLHFRTSKD</sequence>
<evidence type="ECO:0000259" key="4">
    <source>
        <dbReference type="PROSITE" id="PS01124"/>
    </source>
</evidence>
<accession>A0A5P8E4S2</accession>
<dbReference type="AlphaFoldDB" id="A0A5P8E4S2"/>
<dbReference type="KEGG" id="alq:C7Y71_002080"/>
<evidence type="ECO:0000256" key="1">
    <source>
        <dbReference type="ARBA" id="ARBA00023015"/>
    </source>
</evidence>
<keyword evidence="3" id="KW-0804">Transcription</keyword>
<dbReference type="SUPFAM" id="SSF46689">
    <property type="entry name" value="Homeodomain-like"/>
    <property type="match status" value="1"/>
</dbReference>
<dbReference type="PANTHER" id="PTHR43280:SF32">
    <property type="entry name" value="TRANSCRIPTIONAL REGULATORY PROTEIN"/>
    <property type="match status" value="1"/>
</dbReference>
<evidence type="ECO:0000313" key="5">
    <source>
        <dbReference type="EMBL" id="QFQ11908.1"/>
    </source>
</evidence>
<name>A0A5P8E4S2_9BACT</name>
<feature type="domain" description="HTH araC/xylS-type" evidence="4">
    <location>
        <begin position="10"/>
        <end position="88"/>
    </location>
</feature>
<dbReference type="EMBL" id="CP033459">
    <property type="protein sequence ID" value="QFQ11908.1"/>
    <property type="molecule type" value="Genomic_DNA"/>
</dbReference>
<protein>
    <submittedName>
        <fullName evidence="5">AraC family transcriptional regulator</fullName>
    </submittedName>
</protein>
<dbReference type="PANTHER" id="PTHR43280">
    <property type="entry name" value="ARAC-FAMILY TRANSCRIPTIONAL REGULATOR"/>
    <property type="match status" value="1"/>
</dbReference>
<dbReference type="SMART" id="SM00342">
    <property type="entry name" value="HTH_ARAC"/>
    <property type="match status" value="1"/>
</dbReference>
<dbReference type="GO" id="GO:0043565">
    <property type="term" value="F:sequence-specific DNA binding"/>
    <property type="evidence" value="ECO:0007669"/>
    <property type="project" value="InterPro"/>
</dbReference>